<evidence type="ECO:0000256" key="3">
    <source>
        <dbReference type="ARBA" id="ARBA00022448"/>
    </source>
</evidence>
<dbReference type="Proteomes" id="UP000886824">
    <property type="component" value="Unassembled WGS sequence"/>
</dbReference>
<evidence type="ECO:0000256" key="8">
    <source>
        <dbReference type="ARBA" id="ARBA00023136"/>
    </source>
</evidence>
<accession>A0A9D2CEQ1</accession>
<dbReference type="InterPro" id="IPR010065">
    <property type="entry name" value="AA_ABC_transptr_permease_3TM"/>
</dbReference>
<dbReference type="InterPro" id="IPR035906">
    <property type="entry name" value="MetI-like_sf"/>
</dbReference>
<evidence type="ECO:0000256" key="9">
    <source>
        <dbReference type="RuleBase" id="RU363032"/>
    </source>
</evidence>
<dbReference type="FunFam" id="1.10.3720.10:FF:000033">
    <property type="entry name" value="Polar amino acid ABC transporter permease"/>
    <property type="match status" value="1"/>
</dbReference>
<keyword evidence="7 9" id="KW-1133">Transmembrane helix</keyword>
<feature type="transmembrane region" description="Helical" evidence="9">
    <location>
        <begin position="78"/>
        <end position="104"/>
    </location>
</feature>
<dbReference type="PROSITE" id="PS50928">
    <property type="entry name" value="ABC_TM1"/>
    <property type="match status" value="1"/>
</dbReference>
<dbReference type="Gene3D" id="1.10.3720.10">
    <property type="entry name" value="MetI-like"/>
    <property type="match status" value="1"/>
</dbReference>
<dbReference type="NCBIfam" id="TIGR01726">
    <property type="entry name" value="HEQRo_perm_3TM"/>
    <property type="match status" value="1"/>
</dbReference>
<gene>
    <name evidence="11" type="ORF">H9826_09885</name>
</gene>
<evidence type="ECO:0000256" key="2">
    <source>
        <dbReference type="ARBA" id="ARBA00010072"/>
    </source>
</evidence>
<evidence type="ECO:0000259" key="10">
    <source>
        <dbReference type="PROSITE" id="PS50928"/>
    </source>
</evidence>
<dbReference type="AlphaFoldDB" id="A0A9D2CEQ1"/>
<dbReference type="GO" id="GO:0043190">
    <property type="term" value="C:ATP-binding cassette (ABC) transporter complex"/>
    <property type="evidence" value="ECO:0007669"/>
    <property type="project" value="InterPro"/>
</dbReference>
<keyword evidence="8 9" id="KW-0472">Membrane</keyword>
<dbReference type="GO" id="GO:0006865">
    <property type="term" value="P:amino acid transport"/>
    <property type="evidence" value="ECO:0007669"/>
    <property type="project" value="UniProtKB-KW"/>
</dbReference>
<dbReference type="PANTHER" id="PTHR30614:SF20">
    <property type="entry name" value="GLUTAMINE TRANSPORT SYSTEM PERMEASE PROTEIN GLNP"/>
    <property type="match status" value="1"/>
</dbReference>
<comment type="caution">
    <text evidence="11">The sequence shown here is derived from an EMBL/GenBank/DDBJ whole genome shotgun (WGS) entry which is preliminary data.</text>
</comment>
<evidence type="ECO:0000256" key="4">
    <source>
        <dbReference type="ARBA" id="ARBA00022475"/>
    </source>
</evidence>
<keyword evidence="6" id="KW-0029">Amino-acid transport</keyword>
<evidence type="ECO:0000256" key="7">
    <source>
        <dbReference type="ARBA" id="ARBA00022989"/>
    </source>
</evidence>
<evidence type="ECO:0000256" key="6">
    <source>
        <dbReference type="ARBA" id="ARBA00022970"/>
    </source>
</evidence>
<sequence length="243" mass="27059">MFQGLIDWLNRLGPRLYAAFLEGDRWQLYLQGLVTTLELTVCALIVGVALGVLVAVIRTAHDQQRPGHRNFALAILNVICKIYTTVIRGTPMLVQILIWGFVIFSSSRNKFMVGVVALGINSGAYVAEIVRGGLMSVDMGQSEAGRSLGLGYLDTMRFIVIPQAFKNILPSLGNEFITLFKDTSLVNTIGLAELTYRAARIAGNTFDYMPPYIGIAIMYLVVVIILTWLQGKMERRLRQSDRR</sequence>
<evidence type="ECO:0000256" key="5">
    <source>
        <dbReference type="ARBA" id="ARBA00022692"/>
    </source>
</evidence>
<reference evidence="11" key="2">
    <citation type="submission" date="2021-04" db="EMBL/GenBank/DDBJ databases">
        <authorList>
            <person name="Gilroy R."/>
        </authorList>
    </citation>
    <scope>NUCLEOTIDE SEQUENCE</scope>
    <source>
        <strain evidence="11">CHK33-7979</strain>
    </source>
</reference>
<comment type="similarity">
    <text evidence="2">Belongs to the binding-protein-dependent transport system permease family. HisMQ subfamily.</text>
</comment>
<organism evidence="11 12">
    <name type="scientific">Candidatus Intestinimonas merdavium</name>
    <dbReference type="NCBI Taxonomy" id="2838622"/>
    <lineage>
        <taxon>Bacteria</taxon>
        <taxon>Bacillati</taxon>
        <taxon>Bacillota</taxon>
        <taxon>Clostridia</taxon>
        <taxon>Eubacteriales</taxon>
        <taxon>Intestinimonas</taxon>
    </lineage>
</organism>
<dbReference type="GO" id="GO:0022857">
    <property type="term" value="F:transmembrane transporter activity"/>
    <property type="evidence" value="ECO:0007669"/>
    <property type="project" value="InterPro"/>
</dbReference>
<protein>
    <submittedName>
        <fullName evidence="11">Amino acid ABC transporter permease</fullName>
    </submittedName>
</protein>
<dbReference type="SUPFAM" id="SSF161098">
    <property type="entry name" value="MetI-like"/>
    <property type="match status" value="1"/>
</dbReference>
<dbReference type="Pfam" id="PF00528">
    <property type="entry name" value="BPD_transp_1"/>
    <property type="match status" value="1"/>
</dbReference>
<feature type="domain" description="ABC transmembrane type-1" evidence="10">
    <location>
        <begin position="33"/>
        <end position="230"/>
    </location>
</feature>
<keyword evidence="4" id="KW-1003">Cell membrane</keyword>
<comment type="subcellular location">
    <subcellularLocation>
        <location evidence="1 9">Cell membrane</location>
        <topology evidence="1 9">Multi-pass membrane protein</topology>
    </subcellularLocation>
</comment>
<feature type="transmembrane region" description="Helical" evidence="9">
    <location>
        <begin position="212"/>
        <end position="229"/>
    </location>
</feature>
<evidence type="ECO:0000313" key="12">
    <source>
        <dbReference type="Proteomes" id="UP000886824"/>
    </source>
</evidence>
<name>A0A9D2CEQ1_9FIRM</name>
<dbReference type="InterPro" id="IPR043429">
    <property type="entry name" value="ArtM/GltK/GlnP/TcyL/YhdX-like"/>
</dbReference>
<evidence type="ECO:0000256" key="1">
    <source>
        <dbReference type="ARBA" id="ARBA00004651"/>
    </source>
</evidence>
<keyword evidence="5 9" id="KW-0812">Transmembrane</keyword>
<dbReference type="EMBL" id="DXCX01000101">
    <property type="protein sequence ID" value="HIY74262.1"/>
    <property type="molecule type" value="Genomic_DNA"/>
</dbReference>
<dbReference type="PANTHER" id="PTHR30614">
    <property type="entry name" value="MEMBRANE COMPONENT OF AMINO ACID ABC TRANSPORTER"/>
    <property type="match status" value="1"/>
</dbReference>
<dbReference type="CDD" id="cd06261">
    <property type="entry name" value="TM_PBP2"/>
    <property type="match status" value="1"/>
</dbReference>
<keyword evidence="3 9" id="KW-0813">Transport</keyword>
<feature type="transmembrane region" description="Helical" evidence="9">
    <location>
        <begin position="28"/>
        <end position="57"/>
    </location>
</feature>
<reference evidence="11" key="1">
    <citation type="journal article" date="2021" name="PeerJ">
        <title>Extensive microbial diversity within the chicken gut microbiome revealed by metagenomics and culture.</title>
        <authorList>
            <person name="Gilroy R."/>
            <person name="Ravi A."/>
            <person name="Getino M."/>
            <person name="Pursley I."/>
            <person name="Horton D.L."/>
            <person name="Alikhan N.F."/>
            <person name="Baker D."/>
            <person name="Gharbi K."/>
            <person name="Hall N."/>
            <person name="Watson M."/>
            <person name="Adriaenssens E.M."/>
            <person name="Foster-Nyarko E."/>
            <person name="Jarju S."/>
            <person name="Secka A."/>
            <person name="Antonio M."/>
            <person name="Oren A."/>
            <person name="Chaudhuri R.R."/>
            <person name="La Ragione R."/>
            <person name="Hildebrand F."/>
            <person name="Pallen M.J."/>
        </authorList>
    </citation>
    <scope>NUCLEOTIDE SEQUENCE</scope>
    <source>
        <strain evidence="11">CHK33-7979</strain>
    </source>
</reference>
<evidence type="ECO:0000313" key="11">
    <source>
        <dbReference type="EMBL" id="HIY74262.1"/>
    </source>
</evidence>
<proteinExistence type="inferred from homology"/>
<dbReference type="InterPro" id="IPR000515">
    <property type="entry name" value="MetI-like"/>
</dbReference>